<dbReference type="Proteomes" id="UP000736164">
    <property type="component" value="Unassembled WGS sequence"/>
</dbReference>
<feature type="non-terminal residue" evidence="2">
    <location>
        <position position="1"/>
    </location>
</feature>
<protein>
    <submittedName>
        <fullName evidence="2">PRD16 protein</fullName>
    </submittedName>
</protein>
<feature type="non-terminal residue" evidence="2">
    <location>
        <position position="142"/>
    </location>
</feature>
<evidence type="ECO:0000313" key="3">
    <source>
        <dbReference type="Proteomes" id="UP000736164"/>
    </source>
</evidence>
<reference evidence="2" key="1">
    <citation type="journal article" date="2021" name="Cell">
        <title>Tracing the genetic footprints of vertebrate landing in non-teleost ray-finned fishes.</title>
        <authorList>
            <person name="Bi X."/>
            <person name="Wang K."/>
            <person name="Yang L."/>
            <person name="Pan H."/>
            <person name="Jiang H."/>
            <person name="Wei Q."/>
            <person name="Fang M."/>
            <person name="Yu H."/>
            <person name="Zhu C."/>
            <person name="Cai Y."/>
            <person name="He Y."/>
            <person name="Gan X."/>
            <person name="Zeng H."/>
            <person name="Yu D."/>
            <person name="Zhu Y."/>
            <person name="Jiang H."/>
            <person name="Qiu Q."/>
            <person name="Yang H."/>
            <person name="Zhang Y.E."/>
            <person name="Wang W."/>
            <person name="Zhu M."/>
            <person name="He S."/>
            <person name="Zhang G."/>
        </authorList>
    </citation>
    <scope>NUCLEOTIDE SEQUENCE</scope>
    <source>
        <strain evidence="2">Allg_001</strain>
    </source>
</reference>
<keyword evidence="3" id="KW-1185">Reference proteome</keyword>
<evidence type="ECO:0000313" key="2">
    <source>
        <dbReference type="EMBL" id="MBN3317950.1"/>
    </source>
</evidence>
<sequence length="142" mass="15851">MSPIPVGPPSPLPNTEDFTPKEGSPYEAPVYIPDDIPIPNDLELRESSIPGAGLGIWAKKKIGLGERFGPYTGMQNATVKDTTFGWEVSRTAKPNCKRRSGSYVPRPWGYYCTVQYVLISPNDFARDHHPFHRRTHNASELP</sequence>
<dbReference type="EMBL" id="JAAWVO010037165">
    <property type="protein sequence ID" value="MBN3317950.1"/>
    <property type="molecule type" value="Genomic_DNA"/>
</dbReference>
<dbReference type="AlphaFoldDB" id="A0A8J7NTA4"/>
<feature type="compositionally biased region" description="Pro residues" evidence="1">
    <location>
        <begin position="1"/>
        <end position="12"/>
    </location>
</feature>
<gene>
    <name evidence="2" type="primary">Prdm16_0</name>
    <name evidence="2" type="ORF">GTO95_0002848</name>
</gene>
<accession>A0A8J7NTA4</accession>
<feature type="region of interest" description="Disordered" evidence="1">
    <location>
        <begin position="1"/>
        <end position="26"/>
    </location>
</feature>
<comment type="caution">
    <text evidence="2">The sequence shown here is derived from an EMBL/GenBank/DDBJ whole genome shotgun (WGS) entry which is preliminary data.</text>
</comment>
<dbReference type="Gene3D" id="2.170.270.10">
    <property type="entry name" value="SET domain"/>
    <property type="match status" value="1"/>
</dbReference>
<dbReference type="InterPro" id="IPR046341">
    <property type="entry name" value="SET_dom_sf"/>
</dbReference>
<proteinExistence type="predicted"/>
<name>A0A8J7NTA4_ATRSP</name>
<evidence type="ECO:0000256" key="1">
    <source>
        <dbReference type="SAM" id="MobiDB-lite"/>
    </source>
</evidence>
<organism evidence="2 3">
    <name type="scientific">Atractosteus spatula</name>
    <name type="common">Alligator gar</name>
    <name type="synonym">Lepisosteus spatula</name>
    <dbReference type="NCBI Taxonomy" id="7917"/>
    <lineage>
        <taxon>Eukaryota</taxon>
        <taxon>Metazoa</taxon>
        <taxon>Chordata</taxon>
        <taxon>Craniata</taxon>
        <taxon>Vertebrata</taxon>
        <taxon>Euteleostomi</taxon>
        <taxon>Actinopterygii</taxon>
        <taxon>Neopterygii</taxon>
        <taxon>Holostei</taxon>
        <taxon>Semionotiformes</taxon>
        <taxon>Lepisosteidae</taxon>
        <taxon>Atractosteus</taxon>
    </lineage>
</organism>